<reference evidence="2 3" key="1">
    <citation type="submission" date="2019-03" db="EMBL/GenBank/DDBJ databases">
        <title>Single cell metagenomics reveals metabolic interactions within the superorganism composed of flagellate Streblomastix strix and complex community of Bacteroidetes bacteria on its surface.</title>
        <authorList>
            <person name="Treitli S.C."/>
            <person name="Kolisko M."/>
            <person name="Husnik F."/>
            <person name="Keeling P."/>
            <person name="Hampl V."/>
        </authorList>
    </citation>
    <scope>NUCLEOTIDE SEQUENCE [LARGE SCALE GENOMIC DNA]</scope>
    <source>
        <strain evidence="2">ST1C</strain>
    </source>
</reference>
<feature type="non-terminal residue" evidence="2">
    <location>
        <position position="258"/>
    </location>
</feature>
<organism evidence="2 3">
    <name type="scientific">Streblomastix strix</name>
    <dbReference type="NCBI Taxonomy" id="222440"/>
    <lineage>
        <taxon>Eukaryota</taxon>
        <taxon>Metamonada</taxon>
        <taxon>Preaxostyla</taxon>
        <taxon>Oxymonadida</taxon>
        <taxon>Streblomastigidae</taxon>
        <taxon>Streblomastix</taxon>
    </lineage>
</organism>
<gene>
    <name evidence="2" type="ORF">EZS28_040661</name>
</gene>
<comment type="caution">
    <text evidence="2">The sequence shown here is derived from an EMBL/GenBank/DDBJ whole genome shotgun (WGS) entry which is preliminary data.</text>
</comment>
<keyword evidence="1" id="KW-0472">Membrane</keyword>
<evidence type="ECO:0000313" key="3">
    <source>
        <dbReference type="Proteomes" id="UP000324800"/>
    </source>
</evidence>
<name>A0A5J4U1C9_9EUKA</name>
<dbReference type="EMBL" id="SNRW01022445">
    <property type="protein sequence ID" value="KAA6363812.1"/>
    <property type="molecule type" value="Genomic_DNA"/>
</dbReference>
<evidence type="ECO:0000313" key="2">
    <source>
        <dbReference type="EMBL" id="KAA6363812.1"/>
    </source>
</evidence>
<keyword evidence="1" id="KW-1133">Transmembrane helix</keyword>
<feature type="transmembrane region" description="Helical" evidence="1">
    <location>
        <begin position="187"/>
        <end position="204"/>
    </location>
</feature>
<dbReference type="Proteomes" id="UP000324800">
    <property type="component" value="Unassembled WGS sequence"/>
</dbReference>
<protein>
    <submittedName>
        <fullName evidence="2">Uncharacterized protein</fullName>
    </submittedName>
</protein>
<keyword evidence="1" id="KW-0812">Transmembrane</keyword>
<sequence length="258" mass="28421">MQHQVDGLQVDIFVILILRQASLSTVACNCVPLSFFPNPSFPFVKFFGSIACSDQSLSSLSFIPSAMILSISFVNCSWSSLSVSDSTICCAANVIKPITASGIDWFIWGCMLMNPATPSRTFSNPGMNDPFGRFAQASRLSVSQRQQGTTPSRTSPSNCFHCSSERFRSLGLRIGVWRLFMGGQKKAGRFLVILLLVPFLYILMDLREKLFLIQLMFLSVQVSMILCGDKCDIAIPGSSGIRKVYCCRYAGIGGIIRF</sequence>
<proteinExistence type="predicted"/>
<evidence type="ECO:0000256" key="1">
    <source>
        <dbReference type="SAM" id="Phobius"/>
    </source>
</evidence>
<accession>A0A5J4U1C9</accession>
<dbReference type="AlphaFoldDB" id="A0A5J4U1C9"/>